<dbReference type="InterPro" id="IPR006564">
    <property type="entry name" value="Znf_PMZ"/>
</dbReference>
<feature type="compositionally biased region" description="Acidic residues" evidence="5">
    <location>
        <begin position="64"/>
        <end position="73"/>
    </location>
</feature>
<dbReference type="GeneID" id="108853986"/>
<feature type="region of interest" description="Disordered" evidence="5">
    <location>
        <begin position="1"/>
        <end position="107"/>
    </location>
</feature>
<dbReference type="PANTHER" id="PTHR31973">
    <property type="entry name" value="POLYPROTEIN, PUTATIVE-RELATED"/>
    <property type="match status" value="1"/>
</dbReference>
<dbReference type="Pfam" id="PF10551">
    <property type="entry name" value="MULE"/>
    <property type="match status" value="1"/>
</dbReference>
<evidence type="ECO:0000256" key="1">
    <source>
        <dbReference type="ARBA" id="ARBA00022723"/>
    </source>
</evidence>
<dbReference type="SMART" id="SM00575">
    <property type="entry name" value="ZnF_PMZ"/>
    <property type="match status" value="1"/>
</dbReference>
<feature type="compositionally biased region" description="Low complexity" evidence="5">
    <location>
        <begin position="752"/>
        <end position="767"/>
    </location>
</feature>
<accession>A0A6J0NGL4</accession>
<proteinExistence type="predicted"/>
<keyword evidence="2 4" id="KW-0863">Zinc-finger</keyword>
<keyword evidence="3" id="KW-0862">Zinc</keyword>
<evidence type="ECO:0000313" key="8">
    <source>
        <dbReference type="RefSeq" id="XP_018482968.1"/>
    </source>
</evidence>
<dbReference type="AlphaFoldDB" id="A0A6J0NGL4"/>
<dbReference type="RefSeq" id="XP_018482968.1">
    <property type="nucleotide sequence ID" value="XM_018627466.2"/>
</dbReference>
<sequence length="767" mass="88355">MEDDEERGEGSAGEGSARVETATMEVEEETCFPVLVTSETTDEANREWSIPVTPVTEVSRMEEASDDDEENWEYEIGQKPRKREKENKEDGLPEIRNSEEEEEDLEDRYEFEIEASVADFQDEEFIGRKTIPESSDEEEDELDVRYRRSKKSNDKLEVGTAFLSGYEFKEAVLHYALSKGRNIEQSRWNKTKLSFKCANGGKCKWKVYCGYDQPKQKWLVKTRYKYHSCTPNGKCKLLRSPVIARLFLDKLREDNKLMSAKIQELIKEKWKLIASRNQCQRGRTVALQWLDKEYADQFAHLRGYVREIEKTNQGTTVVLETIPNAAKEDVFDRFYVCFEKLRSSWSGTCRPIIGLDGTFLKVATKGILLTAVGHDGNNQIYPIAWAVVQGENSDTWLWFIKRLKHDLNLGDGRKFVLLSDSSKGLISAIEEELPQAEHRRCVKHIVENLKKKHKNKDFLKTRVWNLAWSYNPTQFKEELRKLKDYSMSLYEDVMKKEPKKWSLAYYRLGSFCEDVDNNATESFNATITGARAKSFVPMLETIRRQAMLRIAKRNKKSQRRQKKFTKYIVDMLESEKEDADKCITTPCTHGVFDVRLGSNTYDVNTTRRTCSCGKWQITGIPCEHAYGAMIDAGLDVEDYVSDFFSTDLWQMTYSDSINTVRGPRFWMKKGKYKLVVEPPEPSLPGRKKKSKKKSYPRIKGKHESPKKKRKKQEERLGRQGRTMHCSKCGEADHNAATCKIHPKKKIKTEPVAGSSSGPEAGSSSAAV</sequence>
<gene>
    <name evidence="8" type="primary">LOC108853986</name>
</gene>
<dbReference type="PANTHER" id="PTHR31973:SF187">
    <property type="entry name" value="MUTATOR TRANSPOSASE MUDRA PROTEIN"/>
    <property type="match status" value="1"/>
</dbReference>
<feature type="region of interest" description="Disordered" evidence="5">
    <location>
        <begin position="676"/>
        <end position="767"/>
    </location>
</feature>
<protein>
    <submittedName>
        <fullName evidence="8">Uncharacterized protein LOC108853986</fullName>
    </submittedName>
</protein>
<dbReference type="InterPro" id="IPR007527">
    <property type="entry name" value="Znf_SWIM"/>
</dbReference>
<dbReference type="InterPro" id="IPR018289">
    <property type="entry name" value="MULE_transposase_dom"/>
</dbReference>
<feature type="compositionally biased region" description="Basic and acidic residues" evidence="5">
    <location>
        <begin position="83"/>
        <end position="98"/>
    </location>
</feature>
<feature type="compositionally biased region" description="Low complexity" evidence="5">
    <location>
        <begin position="14"/>
        <end position="24"/>
    </location>
</feature>
<dbReference type="PROSITE" id="PS50966">
    <property type="entry name" value="ZF_SWIM"/>
    <property type="match status" value="1"/>
</dbReference>
<dbReference type="GO" id="GO:0008270">
    <property type="term" value="F:zinc ion binding"/>
    <property type="evidence" value="ECO:0007669"/>
    <property type="project" value="UniProtKB-KW"/>
</dbReference>
<evidence type="ECO:0000259" key="6">
    <source>
        <dbReference type="PROSITE" id="PS50966"/>
    </source>
</evidence>
<dbReference type="Proteomes" id="UP000504610">
    <property type="component" value="Chromosome 4"/>
</dbReference>
<dbReference type="KEGG" id="rsz:108853986"/>
<feature type="domain" description="SWIM-type" evidence="6">
    <location>
        <begin position="592"/>
        <end position="633"/>
    </location>
</feature>
<dbReference type="OrthoDB" id="10687061at2759"/>
<organism evidence="7 8">
    <name type="scientific">Raphanus sativus</name>
    <name type="common">Radish</name>
    <name type="synonym">Raphanus raphanistrum var. sativus</name>
    <dbReference type="NCBI Taxonomy" id="3726"/>
    <lineage>
        <taxon>Eukaryota</taxon>
        <taxon>Viridiplantae</taxon>
        <taxon>Streptophyta</taxon>
        <taxon>Embryophyta</taxon>
        <taxon>Tracheophyta</taxon>
        <taxon>Spermatophyta</taxon>
        <taxon>Magnoliopsida</taxon>
        <taxon>eudicotyledons</taxon>
        <taxon>Gunneridae</taxon>
        <taxon>Pentapetalae</taxon>
        <taxon>rosids</taxon>
        <taxon>malvids</taxon>
        <taxon>Brassicales</taxon>
        <taxon>Brassicaceae</taxon>
        <taxon>Brassiceae</taxon>
        <taxon>Raphanus</taxon>
    </lineage>
</organism>
<name>A0A6J0NGL4_RAPSA</name>
<feature type="compositionally biased region" description="Basic residues" evidence="5">
    <location>
        <begin position="685"/>
        <end position="710"/>
    </location>
</feature>
<dbReference type="Pfam" id="PF04434">
    <property type="entry name" value="SWIM"/>
    <property type="match status" value="1"/>
</dbReference>
<reference evidence="7" key="1">
    <citation type="journal article" date="2019" name="Database">
        <title>The radish genome database (RadishGD): an integrated information resource for radish genomics.</title>
        <authorList>
            <person name="Yu H.J."/>
            <person name="Baek S."/>
            <person name="Lee Y.J."/>
            <person name="Cho A."/>
            <person name="Mun J.H."/>
        </authorList>
    </citation>
    <scope>NUCLEOTIDE SEQUENCE [LARGE SCALE GENOMIC DNA]</scope>
    <source>
        <strain evidence="7">cv. WK10039</strain>
    </source>
</reference>
<keyword evidence="7" id="KW-1185">Reference proteome</keyword>
<keyword evidence="1" id="KW-0479">Metal-binding</keyword>
<reference evidence="8" key="2">
    <citation type="submission" date="2025-08" db="UniProtKB">
        <authorList>
            <consortium name="RefSeq"/>
        </authorList>
    </citation>
    <scope>IDENTIFICATION</scope>
    <source>
        <tissue evidence="8">Leaf</tissue>
    </source>
</reference>
<evidence type="ECO:0000256" key="4">
    <source>
        <dbReference type="PROSITE-ProRule" id="PRU00325"/>
    </source>
</evidence>
<evidence type="ECO:0000313" key="7">
    <source>
        <dbReference type="Proteomes" id="UP000504610"/>
    </source>
</evidence>
<evidence type="ECO:0000256" key="3">
    <source>
        <dbReference type="ARBA" id="ARBA00022833"/>
    </source>
</evidence>
<evidence type="ECO:0000256" key="5">
    <source>
        <dbReference type="SAM" id="MobiDB-lite"/>
    </source>
</evidence>
<evidence type="ECO:0000256" key="2">
    <source>
        <dbReference type="ARBA" id="ARBA00022771"/>
    </source>
</evidence>